<evidence type="ECO:0000256" key="10">
    <source>
        <dbReference type="PIRSR" id="PIRSR000018-51"/>
    </source>
</evidence>
<dbReference type="GO" id="GO:0020037">
    <property type="term" value="F:heme binding"/>
    <property type="evidence" value="ECO:0007669"/>
    <property type="project" value="InterPro"/>
</dbReference>
<proteinExistence type="predicted"/>
<dbReference type="InterPro" id="IPR051459">
    <property type="entry name" value="Cytochrome_c-type_DH"/>
</dbReference>
<keyword evidence="6" id="KW-0677">Repeat</keyword>
<keyword evidence="2" id="KW-1003">Cell membrane</keyword>
<evidence type="ECO:0000256" key="3">
    <source>
        <dbReference type="ARBA" id="ARBA00022617"/>
    </source>
</evidence>
<dbReference type="GO" id="GO:0016614">
    <property type="term" value="F:oxidoreductase activity, acting on CH-OH group of donors"/>
    <property type="evidence" value="ECO:0007669"/>
    <property type="project" value="InterPro"/>
</dbReference>
<dbReference type="EMBL" id="BJYZ01000022">
    <property type="protein sequence ID" value="GEO40616.1"/>
    <property type="molecule type" value="Genomic_DNA"/>
</dbReference>
<dbReference type="RefSeq" id="WP_044430582.1">
    <property type="nucleotide sequence ID" value="NZ_BJYZ01000022.1"/>
</dbReference>
<dbReference type="GO" id="GO:0009055">
    <property type="term" value="F:electron transfer activity"/>
    <property type="evidence" value="ECO:0007669"/>
    <property type="project" value="InterPro"/>
</dbReference>
<evidence type="ECO:0000313" key="12">
    <source>
        <dbReference type="EMBL" id="GEO40616.1"/>
    </source>
</evidence>
<organism evidence="12 13">
    <name type="scientific">Skermanella aerolata</name>
    <dbReference type="NCBI Taxonomy" id="393310"/>
    <lineage>
        <taxon>Bacteria</taxon>
        <taxon>Pseudomonadati</taxon>
        <taxon>Pseudomonadota</taxon>
        <taxon>Alphaproteobacteria</taxon>
        <taxon>Rhodospirillales</taxon>
        <taxon>Azospirillaceae</taxon>
        <taxon>Skermanella</taxon>
    </lineage>
</organism>
<evidence type="ECO:0000313" key="13">
    <source>
        <dbReference type="Proteomes" id="UP000321523"/>
    </source>
</evidence>
<dbReference type="PANTHER" id="PTHR35008:SF8">
    <property type="entry name" value="ALCOHOL DEHYDROGENASE CYTOCHROME C SUBUNIT"/>
    <property type="match status" value="1"/>
</dbReference>
<dbReference type="PIRSF" id="PIRSF000018">
    <property type="entry name" value="Mb_ADH_cyt_c"/>
    <property type="match status" value="1"/>
</dbReference>
<dbReference type="GO" id="GO:0005886">
    <property type="term" value="C:plasma membrane"/>
    <property type="evidence" value="ECO:0007669"/>
    <property type="project" value="UniProtKB-SubCell"/>
</dbReference>
<dbReference type="InterPro" id="IPR009056">
    <property type="entry name" value="Cyt_c-like_dom"/>
</dbReference>
<feature type="binding site" description="covalent" evidence="9">
    <location>
        <position position="61"/>
    </location>
    <ligand>
        <name>heme c</name>
        <dbReference type="ChEBI" id="CHEBI:61717"/>
        <label>1</label>
    </ligand>
</feature>
<evidence type="ECO:0000256" key="7">
    <source>
        <dbReference type="ARBA" id="ARBA00023004"/>
    </source>
</evidence>
<dbReference type="OrthoDB" id="9811281at2"/>
<dbReference type="AlphaFoldDB" id="A0A512DW04"/>
<feature type="domain" description="Cytochrome c" evidence="11">
    <location>
        <begin position="189"/>
        <end position="296"/>
    </location>
</feature>
<dbReference type="GO" id="GO:0005506">
    <property type="term" value="F:iron ion binding"/>
    <property type="evidence" value="ECO:0007669"/>
    <property type="project" value="InterPro"/>
</dbReference>
<dbReference type="InterPro" id="IPR014353">
    <property type="entry name" value="Membr-bd_ADH_cyt_c"/>
</dbReference>
<keyword evidence="13" id="KW-1185">Reference proteome</keyword>
<feature type="domain" description="Cytochrome c" evidence="11">
    <location>
        <begin position="308"/>
        <end position="396"/>
    </location>
</feature>
<evidence type="ECO:0000256" key="5">
    <source>
        <dbReference type="ARBA" id="ARBA00022729"/>
    </source>
</evidence>
<evidence type="ECO:0000256" key="6">
    <source>
        <dbReference type="ARBA" id="ARBA00022737"/>
    </source>
</evidence>
<comment type="cofactor">
    <cofactor evidence="9">
        <name>heme c</name>
        <dbReference type="ChEBI" id="CHEBI:61717"/>
    </cofactor>
    <text evidence="9">Binds 3 heme c groups covalently per subunit.</text>
</comment>
<comment type="subcellular location">
    <subcellularLocation>
        <location evidence="1">Cell membrane</location>
    </subcellularLocation>
</comment>
<feature type="binding site" description="covalent" evidence="9">
    <location>
        <position position="322"/>
    </location>
    <ligand>
        <name>heme c</name>
        <dbReference type="ChEBI" id="CHEBI:61717"/>
        <label>3</label>
    </ligand>
</feature>
<dbReference type="InterPro" id="IPR036909">
    <property type="entry name" value="Cyt_c-like_dom_sf"/>
</dbReference>
<reference evidence="12 13" key="1">
    <citation type="submission" date="2019-07" db="EMBL/GenBank/DDBJ databases">
        <title>Whole genome shotgun sequence of Skermanella aerolata NBRC 106429.</title>
        <authorList>
            <person name="Hosoyama A."/>
            <person name="Uohara A."/>
            <person name="Ohji S."/>
            <person name="Ichikawa N."/>
        </authorList>
    </citation>
    <scope>NUCLEOTIDE SEQUENCE [LARGE SCALE GENOMIC DNA]</scope>
    <source>
        <strain evidence="12 13">NBRC 106429</strain>
    </source>
</reference>
<dbReference type="PANTHER" id="PTHR35008">
    <property type="entry name" value="BLL4482 PROTEIN-RELATED"/>
    <property type="match status" value="1"/>
</dbReference>
<feature type="binding site" description="covalent" evidence="9">
    <location>
        <position position="58"/>
    </location>
    <ligand>
        <name>heme c</name>
        <dbReference type="ChEBI" id="CHEBI:61717"/>
        <label>1</label>
    </ligand>
</feature>
<feature type="binding site" description="covalent" evidence="9">
    <location>
        <position position="325"/>
    </location>
    <ligand>
        <name>heme c</name>
        <dbReference type="ChEBI" id="CHEBI:61717"/>
        <label>3</label>
    </ligand>
</feature>
<sequence length="430" mass="45597">MRTTRILGGLLLLAVVGAGGFAALAWRSELDPIKPPERSAFPPERIAQGAKLASLGYCAQCHTAAGGKPFAGGYPLKTPFGTIYGTNITPDPETGIGTWSEEAFARSMGEGVDREGHHLYPGFPYDHFTRISADDNRALYAYLMTREPVRAEAPANELPWPLQFRPLLAGWKLLFLDQGAFKDDPARSAEWNRGAYLAEGVAHCGACHTPRNLLGARETDRKFAGGESEGWHAPALNEASTAPVPWDQDSLYAYLRKGVSEDHALAAGPMAPVIRNLSSVPDEDIRAMATYIADGMGERRPAPPAGAVPAGNGAATVYAGACATCHEPGGPLQFAAPVDLAKATSIAQPDPRNVIQAIMGGVMTPDAAAAPLMPGFAHILTDKQFAELTAYLRTRFSGQPAWTDIEGHVARIRSETGSAGGSSTRIAKGE</sequence>
<feature type="binding site" description="axial binding residue" evidence="10">
    <location>
        <position position="208"/>
    </location>
    <ligand>
        <name>heme c</name>
        <dbReference type="ChEBI" id="CHEBI:61717"/>
        <label>2</label>
    </ligand>
    <ligandPart>
        <name>Fe</name>
        <dbReference type="ChEBI" id="CHEBI:18248"/>
    </ligandPart>
</feature>
<dbReference type="SUPFAM" id="SSF46626">
    <property type="entry name" value="Cytochrome c"/>
    <property type="match status" value="3"/>
</dbReference>
<evidence type="ECO:0000256" key="8">
    <source>
        <dbReference type="ARBA" id="ARBA00023136"/>
    </source>
</evidence>
<gene>
    <name evidence="12" type="ORF">SAE02_47640</name>
</gene>
<evidence type="ECO:0000256" key="4">
    <source>
        <dbReference type="ARBA" id="ARBA00022723"/>
    </source>
</evidence>
<dbReference type="PROSITE" id="PS51007">
    <property type="entry name" value="CYTC"/>
    <property type="match status" value="3"/>
</dbReference>
<keyword evidence="8" id="KW-0472">Membrane</keyword>
<accession>A0A512DW04</accession>
<feature type="domain" description="Cytochrome c" evidence="11">
    <location>
        <begin position="44"/>
        <end position="147"/>
    </location>
</feature>
<comment type="caution">
    <text evidence="12">The sequence shown here is derived from an EMBL/GenBank/DDBJ whole genome shotgun (WGS) entry which is preliminary data.</text>
</comment>
<evidence type="ECO:0000256" key="9">
    <source>
        <dbReference type="PIRSR" id="PIRSR000018-50"/>
    </source>
</evidence>
<keyword evidence="5" id="KW-0732">Signal</keyword>
<evidence type="ECO:0000256" key="1">
    <source>
        <dbReference type="ARBA" id="ARBA00004236"/>
    </source>
</evidence>
<keyword evidence="3 9" id="KW-0349">Heme</keyword>
<dbReference type="Proteomes" id="UP000321523">
    <property type="component" value="Unassembled WGS sequence"/>
</dbReference>
<feature type="binding site" description="axial binding residue" evidence="10">
    <location>
        <position position="326"/>
    </location>
    <ligand>
        <name>heme c</name>
        <dbReference type="ChEBI" id="CHEBI:61717"/>
        <label>3</label>
    </ligand>
    <ligandPart>
        <name>Fe</name>
        <dbReference type="ChEBI" id="CHEBI:18248"/>
    </ligandPart>
</feature>
<feature type="binding site" description="axial binding residue" evidence="10">
    <location>
        <position position="62"/>
    </location>
    <ligand>
        <name>heme c</name>
        <dbReference type="ChEBI" id="CHEBI:61717"/>
        <label>1</label>
    </ligand>
    <ligandPart>
        <name>Fe</name>
        <dbReference type="ChEBI" id="CHEBI:18248"/>
    </ligandPart>
</feature>
<evidence type="ECO:0000259" key="11">
    <source>
        <dbReference type="PROSITE" id="PS51007"/>
    </source>
</evidence>
<name>A0A512DW04_9PROT</name>
<protein>
    <recommendedName>
        <fullName evidence="11">Cytochrome c domain-containing protein</fullName>
    </recommendedName>
</protein>
<dbReference type="Pfam" id="PF00034">
    <property type="entry name" value="Cytochrom_C"/>
    <property type="match status" value="2"/>
</dbReference>
<keyword evidence="7 10" id="KW-0408">Iron</keyword>
<dbReference type="Gene3D" id="1.10.760.10">
    <property type="entry name" value="Cytochrome c-like domain"/>
    <property type="match status" value="3"/>
</dbReference>
<keyword evidence="4 10" id="KW-0479">Metal-binding</keyword>
<feature type="binding site" description="covalent" evidence="9">
    <location>
        <position position="207"/>
    </location>
    <ligand>
        <name>heme c</name>
        <dbReference type="ChEBI" id="CHEBI:61717"/>
        <label>2</label>
    </ligand>
</feature>
<evidence type="ECO:0000256" key="2">
    <source>
        <dbReference type="ARBA" id="ARBA00022475"/>
    </source>
</evidence>
<feature type="binding site" description="covalent" evidence="9">
    <location>
        <position position="204"/>
    </location>
    <ligand>
        <name>heme c</name>
        <dbReference type="ChEBI" id="CHEBI:61717"/>
        <label>2</label>
    </ligand>
</feature>